<gene>
    <name evidence="4" type="ORF">E1263_00125</name>
</gene>
<dbReference type="Proteomes" id="UP000295124">
    <property type="component" value="Unassembled WGS sequence"/>
</dbReference>
<proteinExistence type="inferred from homology"/>
<keyword evidence="2 4" id="KW-0436">Ligase</keyword>
<dbReference type="InterPro" id="IPR042099">
    <property type="entry name" value="ANL_N_sf"/>
</dbReference>
<dbReference type="GO" id="GO:0006631">
    <property type="term" value="P:fatty acid metabolic process"/>
    <property type="evidence" value="ECO:0007669"/>
    <property type="project" value="TreeGrafter"/>
</dbReference>
<evidence type="ECO:0000313" key="4">
    <source>
        <dbReference type="EMBL" id="TDD63397.1"/>
    </source>
</evidence>
<sequence length="366" mass="38929">MVRHERAPHASRRQPPTFRSDPSLSCLMIALRRTLPRSACLGQLAPAARTTVRAVNPVRPLDAADPVRAVLEARERGVPIALATSGTTDRPRFVVRDPESWWASFPAYSELTGVGPGASVWIPGPLSATMNLFAAVHAAAVGARVVEDAADATHACMTPAQLDRLGGELRPDALVCVAGARLEQRSAGPQVVHYYGAAELSFVAAGNHGDDLQPFKGVEVDLRDGEIWVRSPYVCLGYADGAAGPLRTDRDGWATVGDRGRWSGTTLSVLGRPGTVTTAGATVVIAEVEEQLAKVARGPVVVFGVPHEVLGEVLAVAVVESADLTRLKAYAREHLPSSHRPRRWQVVDELPLTAGGKVDRARLASV</sequence>
<organism evidence="4 5">
    <name type="scientific">Kribbella antibiotica</name>
    <dbReference type="NCBI Taxonomy" id="190195"/>
    <lineage>
        <taxon>Bacteria</taxon>
        <taxon>Bacillati</taxon>
        <taxon>Actinomycetota</taxon>
        <taxon>Actinomycetes</taxon>
        <taxon>Propionibacteriales</taxon>
        <taxon>Kribbellaceae</taxon>
        <taxon>Kribbella</taxon>
    </lineage>
</organism>
<dbReference type="InterPro" id="IPR025110">
    <property type="entry name" value="AMP-bd_C"/>
</dbReference>
<dbReference type="Gene3D" id="3.30.300.30">
    <property type="match status" value="1"/>
</dbReference>
<feature type="domain" description="AMP-binding enzyme C-terminal" evidence="3">
    <location>
        <begin position="300"/>
        <end position="357"/>
    </location>
</feature>
<keyword evidence="5" id="KW-1185">Reference proteome</keyword>
<evidence type="ECO:0000256" key="2">
    <source>
        <dbReference type="ARBA" id="ARBA00022598"/>
    </source>
</evidence>
<dbReference type="PANTHER" id="PTHR43201">
    <property type="entry name" value="ACYL-COA SYNTHETASE"/>
    <property type="match status" value="1"/>
</dbReference>
<dbReference type="AlphaFoldDB" id="A0A4V2YQT9"/>
<dbReference type="PANTHER" id="PTHR43201:SF5">
    <property type="entry name" value="MEDIUM-CHAIN ACYL-COA LIGASE ACSF2, MITOCHONDRIAL"/>
    <property type="match status" value="1"/>
</dbReference>
<dbReference type="EMBL" id="SMKX01000001">
    <property type="protein sequence ID" value="TDD63397.1"/>
    <property type="molecule type" value="Genomic_DNA"/>
</dbReference>
<comment type="similarity">
    <text evidence="1">Belongs to the ATP-dependent AMP-binding enzyme family.</text>
</comment>
<dbReference type="SUPFAM" id="SSF56801">
    <property type="entry name" value="Acetyl-CoA synthetase-like"/>
    <property type="match status" value="1"/>
</dbReference>
<dbReference type="GO" id="GO:0031956">
    <property type="term" value="F:medium-chain fatty acid-CoA ligase activity"/>
    <property type="evidence" value="ECO:0007669"/>
    <property type="project" value="TreeGrafter"/>
</dbReference>
<name>A0A4V2YQT9_9ACTN</name>
<dbReference type="OrthoDB" id="5240965at2"/>
<evidence type="ECO:0000256" key="1">
    <source>
        <dbReference type="ARBA" id="ARBA00006432"/>
    </source>
</evidence>
<accession>A0A4V2YQT9</accession>
<reference evidence="4 5" key="1">
    <citation type="submission" date="2019-03" db="EMBL/GenBank/DDBJ databases">
        <title>Draft genome sequences of novel Actinobacteria.</title>
        <authorList>
            <person name="Sahin N."/>
            <person name="Ay H."/>
            <person name="Saygin H."/>
        </authorList>
    </citation>
    <scope>NUCLEOTIDE SEQUENCE [LARGE SCALE GENOMIC DNA]</scope>
    <source>
        <strain evidence="4 5">JCM 13523</strain>
    </source>
</reference>
<dbReference type="Gene3D" id="3.40.50.12780">
    <property type="entry name" value="N-terminal domain of ligase-like"/>
    <property type="match status" value="1"/>
</dbReference>
<evidence type="ECO:0000259" key="3">
    <source>
        <dbReference type="Pfam" id="PF13193"/>
    </source>
</evidence>
<dbReference type="Pfam" id="PF13193">
    <property type="entry name" value="AMP-binding_C"/>
    <property type="match status" value="1"/>
</dbReference>
<evidence type="ECO:0000313" key="5">
    <source>
        <dbReference type="Proteomes" id="UP000295124"/>
    </source>
</evidence>
<dbReference type="InterPro" id="IPR045851">
    <property type="entry name" value="AMP-bd_C_sf"/>
</dbReference>
<protein>
    <submittedName>
        <fullName evidence="4">O-succinylbenzoate--CoA ligase</fullName>
    </submittedName>
</protein>
<comment type="caution">
    <text evidence="4">The sequence shown here is derived from an EMBL/GenBank/DDBJ whole genome shotgun (WGS) entry which is preliminary data.</text>
</comment>